<feature type="domain" description="Response regulatory" evidence="9">
    <location>
        <begin position="84"/>
        <end position="198"/>
    </location>
</feature>
<accession>A0A3D4V688</accession>
<dbReference type="InterPro" id="IPR000792">
    <property type="entry name" value="Tscrpt_reg_LuxR_C"/>
</dbReference>
<dbReference type="PANTHER" id="PTHR44688">
    <property type="entry name" value="DNA-BINDING TRANSCRIPTIONAL ACTIVATOR DEVR_DOSR"/>
    <property type="match status" value="1"/>
</dbReference>
<feature type="region of interest" description="Disordered" evidence="7">
    <location>
        <begin position="1"/>
        <end position="20"/>
    </location>
</feature>
<name>A0A3D4V688_9BACT</name>
<evidence type="ECO:0000256" key="7">
    <source>
        <dbReference type="SAM" id="MobiDB-lite"/>
    </source>
</evidence>
<dbReference type="Pfam" id="PF00072">
    <property type="entry name" value="Response_reg"/>
    <property type="match status" value="1"/>
</dbReference>
<dbReference type="GO" id="GO:0006355">
    <property type="term" value="P:regulation of DNA-templated transcription"/>
    <property type="evidence" value="ECO:0007669"/>
    <property type="project" value="InterPro"/>
</dbReference>
<evidence type="ECO:0000256" key="2">
    <source>
        <dbReference type="ARBA" id="ARBA00023012"/>
    </source>
</evidence>
<proteinExistence type="predicted"/>
<evidence type="ECO:0000256" key="3">
    <source>
        <dbReference type="ARBA" id="ARBA00023015"/>
    </source>
</evidence>
<dbReference type="GO" id="GO:0003677">
    <property type="term" value="F:DNA binding"/>
    <property type="evidence" value="ECO:0007669"/>
    <property type="project" value="UniProtKB-KW"/>
</dbReference>
<dbReference type="PROSITE" id="PS50043">
    <property type="entry name" value="HTH_LUXR_2"/>
    <property type="match status" value="1"/>
</dbReference>
<evidence type="ECO:0000256" key="5">
    <source>
        <dbReference type="ARBA" id="ARBA00023163"/>
    </source>
</evidence>
<dbReference type="Pfam" id="PF00196">
    <property type="entry name" value="GerE"/>
    <property type="match status" value="1"/>
</dbReference>
<dbReference type="InterPro" id="IPR011006">
    <property type="entry name" value="CheY-like_superfamily"/>
</dbReference>
<dbReference type="PRINTS" id="PR00038">
    <property type="entry name" value="HTHLUXR"/>
</dbReference>
<dbReference type="AlphaFoldDB" id="A0A3D4V688"/>
<evidence type="ECO:0000259" key="8">
    <source>
        <dbReference type="PROSITE" id="PS50043"/>
    </source>
</evidence>
<dbReference type="InterPro" id="IPR016032">
    <property type="entry name" value="Sig_transdc_resp-reg_C-effctor"/>
</dbReference>
<feature type="domain" description="HTH luxR-type" evidence="8">
    <location>
        <begin position="214"/>
        <end position="279"/>
    </location>
</feature>
<dbReference type="SMART" id="SM00448">
    <property type="entry name" value="REC"/>
    <property type="match status" value="1"/>
</dbReference>
<organism evidence="10 11">
    <name type="scientific">Gemmatimonas aurantiaca</name>
    <dbReference type="NCBI Taxonomy" id="173480"/>
    <lineage>
        <taxon>Bacteria</taxon>
        <taxon>Pseudomonadati</taxon>
        <taxon>Gemmatimonadota</taxon>
        <taxon>Gemmatimonadia</taxon>
        <taxon>Gemmatimonadales</taxon>
        <taxon>Gemmatimonadaceae</taxon>
        <taxon>Gemmatimonas</taxon>
    </lineage>
</organism>
<dbReference type="EMBL" id="DPIY01000006">
    <property type="protein sequence ID" value="HCT56659.1"/>
    <property type="molecule type" value="Genomic_DNA"/>
</dbReference>
<sequence length="281" mass="30689">MLMADISRWGASPAAAPSYPSGSRPCRILRNTLIRLCRHKSWRRHFGKRRCSNDAIRSEVMEENVRNTADPAHSGMGTPSVITTVAVVDDDAAARISLVRLLQLEGYHVHEYDSASSFLEGAENRAYSCIVTDLRMPGVTGLDLQKSLEGRGVFVPLVFVTAFGTVPASVQAMRSGAVDFLEKPADPSALLDAVKRAVARCDAHATKQELLSAVLQRIERLTAREREVFEGVARGLPNKSIATELGIALKTVKVHRGRVMTKMDAESVADLVRAREVLGDK</sequence>
<feature type="modified residue" description="4-aspartylphosphate" evidence="6">
    <location>
        <position position="133"/>
    </location>
</feature>
<keyword evidence="1 6" id="KW-0597">Phosphoprotein</keyword>
<dbReference type="GO" id="GO:0000160">
    <property type="term" value="P:phosphorelay signal transduction system"/>
    <property type="evidence" value="ECO:0007669"/>
    <property type="project" value="UniProtKB-KW"/>
</dbReference>
<protein>
    <submittedName>
        <fullName evidence="10">DNA-binding response regulator</fullName>
    </submittedName>
</protein>
<comment type="caution">
    <text evidence="10">The sequence shown here is derived from an EMBL/GenBank/DDBJ whole genome shotgun (WGS) entry which is preliminary data.</text>
</comment>
<evidence type="ECO:0000313" key="11">
    <source>
        <dbReference type="Proteomes" id="UP000264071"/>
    </source>
</evidence>
<keyword evidence="4 10" id="KW-0238">DNA-binding</keyword>
<dbReference type="PROSITE" id="PS50110">
    <property type="entry name" value="RESPONSE_REGULATORY"/>
    <property type="match status" value="1"/>
</dbReference>
<dbReference type="Gene3D" id="1.10.10.10">
    <property type="entry name" value="Winged helix-like DNA-binding domain superfamily/Winged helix DNA-binding domain"/>
    <property type="match status" value="1"/>
</dbReference>
<keyword evidence="5" id="KW-0804">Transcription</keyword>
<evidence type="ECO:0000256" key="6">
    <source>
        <dbReference type="PROSITE-ProRule" id="PRU00169"/>
    </source>
</evidence>
<dbReference type="SUPFAM" id="SSF46894">
    <property type="entry name" value="C-terminal effector domain of the bipartite response regulators"/>
    <property type="match status" value="1"/>
</dbReference>
<dbReference type="CDD" id="cd06170">
    <property type="entry name" value="LuxR_C_like"/>
    <property type="match status" value="1"/>
</dbReference>
<dbReference type="Proteomes" id="UP000264071">
    <property type="component" value="Unassembled WGS sequence"/>
</dbReference>
<evidence type="ECO:0000313" key="10">
    <source>
        <dbReference type="EMBL" id="HCT56659.1"/>
    </source>
</evidence>
<dbReference type="InterPro" id="IPR001789">
    <property type="entry name" value="Sig_transdc_resp-reg_receiver"/>
</dbReference>
<dbReference type="SUPFAM" id="SSF52172">
    <property type="entry name" value="CheY-like"/>
    <property type="match status" value="1"/>
</dbReference>
<dbReference type="PANTHER" id="PTHR44688:SF16">
    <property type="entry name" value="DNA-BINDING TRANSCRIPTIONAL ACTIVATOR DEVR_DOSR"/>
    <property type="match status" value="1"/>
</dbReference>
<evidence type="ECO:0000256" key="1">
    <source>
        <dbReference type="ARBA" id="ARBA00022553"/>
    </source>
</evidence>
<evidence type="ECO:0000259" key="9">
    <source>
        <dbReference type="PROSITE" id="PS50110"/>
    </source>
</evidence>
<dbReference type="PROSITE" id="PS00622">
    <property type="entry name" value="HTH_LUXR_1"/>
    <property type="match status" value="1"/>
</dbReference>
<keyword evidence="2" id="KW-0902">Two-component regulatory system</keyword>
<dbReference type="InterPro" id="IPR036388">
    <property type="entry name" value="WH-like_DNA-bd_sf"/>
</dbReference>
<dbReference type="FunFam" id="3.40.50.2300:FF:000018">
    <property type="entry name" value="DNA-binding transcriptional regulator NtrC"/>
    <property type="match status" value="1"/>
</dbReference>
<feature type="compositionally biased region" description="Low complexity" evidence="7">
    <location>
        <begin position="11"/>
        <end position="20"/>
    </location>
</feature>
<dbReference type="SMART" id="SM00421">
    <property type="entry name" value="HTH_LUXR"/>
    <property type="match status" value="1"/>
</dbReference>
<dbReference type="Gene3D" id="3.40.50.2300">
    <property type="match status" value="1"/>
</dbReference>
<evidence type="ECO:0000256" key="4">
    <source>
        <dbReference type="ARBA" id="ARBA00023125"/>
    </source>
</evidence>
<gene>
    <name evidence="10" type="ORF">DGD08_05540</name>
</gene>
<reference evidence="10 11" key="1">
    <citation type="journal article" date="2018" name="Nat. Biotechnol.">
        <title>A standardized bacterial taxonomy based on genome phylogeny substantially revises the tree of life.</title>
        <authorList>
            <person name="Parks D.H."/>
            <person name="Chuvochina M."/>
            <person name="Waite D.W."/>
            <person name="Rinke C."/>
            <person name="Skarshewski A."/>
            <person name="Chaumeil P.A."/>
            <person name="Hugenholtz P."/>
        </authorList>
    </citation>
    <scope>NUCLEOTIDE SEQUENCE [LARGE SCALE GENOMIC DNA]</scope>
    <source>
        <strain evidence="10">UBA8844</strain>
    </source>
</reference>
<keyword evidence="3" id="KW-0805">Transcription regulation</keyword>